<dbReference type="Pfam" id="PF00858">
    <property type="entry name" value="ASC"/>
    <property type="match status" value="2"/>
</dbReference>
<keyword evidence="2 11" id="KW-0813">Transport</keyword>
<dbReference type="GO" id="GO:0005886">
    <property type="term" value="C:plasma membrane"/>
    <property type="evidence" value="ECO:0007669"/>
    <property type="project" value="TreeGrafter"/>
</dbReference>
<evidence type="ECO:0000256" key="3">
    <source>
        <dbReference type="ARBA" id="ARBA00022461"/>
    </source>
</evidence>
<evidence type="ECO:0000256" key="8">
    <source>
        <dbReference type="ARBA" id="ARBA00023136"/>
    </source>
</evidence>
<sequence>EGLIEFYGSFKEMFEFFCKNTTIHGTIRLVCSDSNRMKTAFWTLLLLASFGMLYWQFALMFSQYWAYPVVLTMSMHSEPKMFPAITICNLDPYRFELVSEHLVQLDRMAEESITFLYGINTSARLFHMKDRNIHVQGLANLSRSGFKLSQNFSLLRMSDLRSGKKHSSVGFRLCNSTGGNCFYKTYSSGMDAILEWYRFHYMNIMSQLPVIIDISEHEEHIEDMVYSCQYDGEPCRPSDYVHFHHPVFGSCYTFNSKGTDPFWTATKPGIPYGLSLILRAEQKDHIPLLSTVAGVKVMIHNHNQTPFLEHEGFDIRPGIATTIGIQQDEVNRLGGNYGKCTTNGDDVDVKLLYNNSYTLQFVPLGSFQRERKSLSLFPASLSAGHCFYQLYNRLRNHHLNCFDQCPKPCRESLFKVSAGTAKWPSAKSQDWVRQALRHQNGYNSTSNRKDIAKVTIFYQQLNYQAVNESPLLSENLLLSSMGSQWSLWFGSSVLSVVEMFELLVDTLVLSLLFCYQRLRAKKTLRVSPTIPRVSLALEN</sequence>
<evidence type="ECO:0000256" key="12">
    <source>
        <dbReference type="SAM" id="Phobius"/>
    </source>
</evidence>
<dbReference type="GO" id="GO:0034706">
    <property type="term" value="C:sodium channel complex"/>
    <property type="evidence" value="ECO:0007669"/>
    <property type="project" value="TreeGrafter"/>
</dbReference>
<dbReference type="EMBL" id="VWYY01001526">
    <property type="protein sequence ID" value="NXE42273.1"/>
    <property type="molecule type" value="Genomic_DNA"/>
</dbReference>
<keyword evidence="7 11" id="KW-0406">Ion transport</keyword>
<evidence type="ECO:0000256" key="6">
    <source>
        <dbReference type="ARBA" id="ARBA00023053"/>
    </source>
</evidence>
<keyword evidence="8 12" id="KW-0472">Membrane</keyword>
<evidence type="ECO:0000256" key="7">
    <source>
        <dbReference type="ARBA" id="ARBA00023065"/>
    </source>
</evidence>
<dbReference type="Gene3D" id="1.10.287.770">
    <property type="entry name" value="YojJ-like"/>
    <property type="match status" value="1"/>
</dbReference>
<comment type="subcellular location">
    <subcellularLocation>
        <location evidence="1">Membrane</location>
        <topology evidence="1">Multi-pass membrane protein</topology>
    </subcellularLocation>
</comment>
<feature type="non-terminal residue" evidence="13">
    <location>
        <position position="539"/>
    </location>
</feature>
<reference evidence="13 14" key="1">
    <citation type="submission" date="2019-09" db="EMBL/GenBank/DDBJ databases">
        <title>Bird 10,000 Genomes (B10K) Project - Family phase.</title>
        <authorList>
            <person name="Zhang G."/>
        </authorList>
    </citation>
    <scope>NUCLEOTIDE SEQUENCE [LARGE SCALE GENOMIC DNA]</scope>
    <source>
        <strain evidence="13">B10K-CU-031-17</strain>
        <tissue evidence="13">Muscle</tissue>
    </source>
</reference>
<evidence type="ECO:0000313" key="14">
    <source>
        <dbReference type="Proteomes" id="UP000547721"/>
    </source>
</evidence>
<keyword evidence="9 11" id="KW-0739">Sodium transport</keyword>
<evidence type="ECO:0000256" key="11">
    <source>
        <dbReference type="RuleBase" id="RU000679"/>
    </source>
</evidence>
<dbReference type="Gene3D" id="2.60.470.10">
    <property type="entry name" value="Acid-sensing ion channels like domains"/>
    <property type="match status" value="1"/>
</dbReference>
<dbReference type="Proteomes" id="UP000547721">
    <property type="component" value="Unassembled WGS sequence"/>
</dbReference>
<keyword evidence="10 11" id="KW-0407">Ion channel</keyword>
<keyword evidence="3 11" id="KW-0894">Sodium channel</keyword>
<accession>A0A7K8MNJ8</accession>
<dbReference type="AlphaFoldDB" id="A0A7K8MNJ8"/>
<dbReference type="GO" id="GO:0015280">
    <property type="term" value="F:ligand-gated sodium channel activity"/>
    <property type="evidence" value="ECO:0007669"/>
    <property type="project" value="TreeGrafter"/>
</dbReference>
<keyword evidence="6" id="KW-0915">Sodium</keyword>
<dbReference type="PANTHER" id="PTHR11690:SF132">
    <property type="entry name" value="AMILORIDE-SENSITIVE SODIUM CHANNEL SUBUNIT DELTA"/>
    <property type="match status" value="1"/>
</dbReference>
<keyword evidence="14" id="KW-1185">Reference proteome</keyword>
<dbReference type="PRINTS" id="PR01078">
    <property type="entry name" value="AMINACHANNEL"/>
</dbReference>
<evidence type="ECO:0000256" key="9">
    <source>
        <dbReference type="ARBA" id="ARBA00023201"/>
    </source>
</evidence>
<evidence type="ECO:0000256" key="2">
    <source>
        <dbReference type="ARBA" id="ARBA00022448"/>
    </source>
</evidence>
<protein>
    <submittedName>
        <fullName evidence="13">SCNNA protein</fullName>
    </submittedName>
</protein>
<evidence type="ECO:0000256" key="4">
    <source>
        <dbReference type="ARBA" id="ARBA00022692"/>
    </source>
</evidence>
<dbReference type="InterPro" id="IPR001873">
    <property type="entry name" value="ENaC"/>
</dbReference>
<comment type="caution">
    <text evidence="13">The sequence shown here is derived from an EMBL/GenBank/DDBJ whole genome shotgun (WGS) entry which is preliminary data.</text>
</comment>
<evidence type="ECO:0000313" key="13">
    <source>
        <dbReference type="EMBL" id="NXE42273.1"/>
    </source>
</evidence>
<gene>
    <name evidence="13" type="primary">Scnn1a_1</name>
    <name evidence="13" type="ORF">PTILEU_R02877</name>
</gene>
<comment type="similarity">
    <text evidence="11">Belongs to the amiloride-sensitive sodium channel (TC 1.A.6) family.</text>
</comment>
<keyword evidence="5 12" id="KW-1133">Transmembrane helix</keyword>
<dbReference type="PANTHER" id="PTHR11690">
    <property type="entry name" value="AMILORIDE-SENSITIVE SODIUM CHANNEL-RELATED"/>
    <property type="match status" value="1"/>
</dbReference>
<evidence type="ECO:0000256" key="1">
    <source>
        <dbReference type="ARBA" id="ARBA00004141"/>
    </source>
</evidence>
<evidence type="ECO:0000256" key="5">
    <source>
        <dbReference type="ARBA" id="ARBA00022989"/>
    </source>
</evidence>
<proteinExistence type="inferred from homology"/>
<feature type="transmembrane region" description="Helical" evidence="12">
    <location>
        <begin position="44"/>
        <end position="67"/>
    </location>
</feature>
<feature type="non-terminal residue" evidence="13">
    <location>
        <position position="1"/>
    </location>
</feature>
<organism evidence="13 14">
    <name type="scientific">Ptilorrhoa leucosticta</name>
    <dbReference type="NCBI Taxonomy" id="449384"/>
    <lineage>
        <taxon>Eukaryota</taxon>
        <taxon>Metazoa</taxon>
        <taxon>Chordata</taxon>
        <taxon>Craniata</taxon>
        <taxon>Vertebrata</taxon>
        <taxon>Euteleostomi</taxon>
        <taxon>Archelosauria</taxon>
        <taxon>Archosauria</taxon>
        <taxon>Dinosauria</taxon>
        <taxon>Saurischia</taxon>
        <taxon>Theropoda</taxon>
        <taxon>Coelurosauria</taxon>
        <taxon>Aves</taxon>
        <taxon>Neognathae</taxon>
        <taxon>Neoaves</taxon>
        <taxon>Telluraves</taxon>
        <taxon>Australaves</taxon>
        <taxon>Passeriformes</taxon>
        <taxon>Corvoidea</taxon>
        <taxon>Cinclosomatidae</taxon>
        <taxon>Ptilorrhoa</taxon>
    </lineage>
</organism>
<keyword evidence="4 11" id="KW-0812">Transmembrane</keyword>
<evidence type="ECO:0000256" key="10">
    <source>
        <dbReference type="ARBA" id="ARBA00023303"/>
    </source>
</evidence>
<name>A0A7K8MNJ8_9CORV</name>